<evidence type="ECO:0000256" key="3">
    <source>
        <dbReference type="ARBA" id="ARBA00023163"/>
    </source>
</evidence>
<dbReference type="SMART" id="SM00895">
    <property type="entry name" value="FCD"/>
    <property type="match status" value="1"/>
</dbReference>
<accession>A0ABV7GNA3</accession>
<proteinExistence type="predicted"/>
<dbReference type="InterPro" id="IPR036388">
    <property type="entry name" value="WH-like_DNA-bd_sf"/>
</dbReference>
<evidence type="ECO:0000313" key="6">
    <source>
        <dbReference type="Proteomes" id="UP001595632"/>
    </source>
</evidence>
<evidence type="ECO:0000256" key="2">
    <source>
        <dbReference type="ARBA" id="ARBA00023125"/>
    </source>
</evidence>
<dbReference type="Proteomes" id="UP001595632">
    <property type="component" value="Unassembled WGS sequence"/>
</dbReference>
<keyword evidence="3" id="KW-0804">Transcription</keyword>
<dbReference type="Pfam" id="PF00392">
    <property type="entry name" value="GntR"/>
    <property type="match status" value="1"/>
</dbReference>
<dbReference type="RefSeq" id="WP_275633063.1">
    <property type="nucleotide sequence ID" value="NZ_JARGYD010000004.1"/>
</dbReference>
<dbReference type="PANTHER" id="PTHR43537">
    <property type="entry name" value="TRANSCRIPTIONAL REGULATOR, GNTR FAMILY"/>
    <property type="match status" value="1"/>
</dbReference>
<dbReference type="PANTHER" id="PTHR43537:SF24">
    <property type="entry name" value="GLUCONATE OPERON TRANSCRIPTIONAL REPRESSOR"/>
    <property type="match status" value="1"/>
</dbReference>
<dbReference type="InterPro" id="IPR008920">
    <property type="entry name" value="TF_FadR/GntR_C"/>
</dbReference>
<reference evidence="6" key="1">
    <citation type="journal article" date="2019" name="Int. J. Syst. Evol. Microbiol.">
        <title>The Global Catalogue of Microorganisms (GCM) 10K type strain sequencing project: providing services to taxonomists for standard genome sequencing and annotation.</title>
        <authorList>
            <consortium name="The Broad Institute Genomics Platform"/>
            <consortium name="The Broad Institute Genome Sequencing Center for Infectious Disease"/>
            <person name="Wu L."/>
            <person name="Ma J."/>
        </authorList>
    </citation>
    <scope>NUCLEOTIDE SEQUENCE [LARGE SCALE GENOMIC DNA]</scope>
    <source>
        <strain evidence="6">KCTC 52366</strain>
    </source>
</reference>
<gene>
    <name evidence="5" type="ORF">ACFOGP_10210</name>
</gene>
<name>A0ABV7GNA3_9RHOB</name>
<dbReference type="InterPro" id="IPR000524">
    <property type="entry name" value="Tscrpt_reg_HTH_GntR"/>
</dbReference>
<sequence>MAPVIRRGADAGKDGKRISLVDQAYESIKHRIVTTAYPPGASLNEAQLSEELEIGRTPVHHALHRLAQEELVDILPRKGVRVRPVLQDEIAELIEARLVTEPYCAARAAERVTQDQLEHPRRILTEAEAELGGEARIEALMKLDGAFHSWANRVGGNRVLADVLDQFQDRSARFWFLSLSDAPHVEQVHEEHKAILRAIGARDPDGARQAAEAHIKSFRSTILKVI</sequence>
<dbReference type="InterPro" id="IPR036390">
    <property type="entry name" value="WH_DNA-bd_sf"/>
</dbReference>
<dbReference type="InterPro" id="IPR011711">
    <property type="entry name" value="GntR_C"/>
</dbReference>
<dbReference type="CDD" id="cd07377">
    <property type="entry name" value="WHTH_GntR"/>
    <property type="match status" value="1"/>
</dbReference>
<evidence type="ECO:0000256" key="1">
    <source>
        <dbReference type="ARBA" id="ARBA00023015"/>
    </source>
</evidence>
<dbReference type="SUPFAM" id="SSF48008">
    <property type="entry name" value="GntR ligand-binding domain-like"/>
    <property type="match status" value="1"/>
</dbReference>
<keyword evidence="6" id="KW-1185">Reference proteome</keyword>
<dbReference type="SUPFAM" id="SSF46785">
    <property type="entry name" value="Winged helix' DNA-binding domain"/>
    <property type="match status" value="1"/>
</dbReference>
<dbReference type="PROSITE" id="PS50949">
    <property type="entry name" value="HTH_GNTR"/>
    <property type="match status" value="1"/>
</dbReference>
<keyword evidence="2" id="KW-0238">DNA-binding</keyword>
<dbReference type="Pfam" id="PF07729">
    <property type="entry name" value="FCD"/>
    <property type="match status" value="1"/>
</dbReference>
<keyword evidence="1" id="KW-0805">Transcription regulation</keyword>
<organism evidence="5 6">
    <name type="scientific">Psychromarinibacter halotolerans</name>
    <dbReference type="NCBI Taxonomy" id="1775175"/>
    <lineage>
        <taxon>Bacteria</taxon>
        <taxon>Pseudomonadati</taxon>
        <taxon>Pseudomonadota</taxon>
        <taxon>Alphaproteobacteria</taxon>
        <taxon>Rhodobacterales</taxon>
        <taxon>Paracoccaceae</taxon>
        <taxon>Psychromarinibacter</taxon>
    </lineage>
</organism>
<evidence type="ECO:0000313" key="5">
    <source>
        <dbReference type="EMBL" id="MFC3143084.1"/>
    </source>
</evidence>
<protein>
    <submittedName>
        <fullName evidence="5">GntR family transcriptional regulator</fullName>
    </submittedName>
</protein>
<dbReference type="EMBL" id="JBHRTB010000010">
    <property type="protein sequence ID" value="MFC3143084.1"/>
    <property type="molecule type" value="Genomic_DNA"/>
</dbReference>
<evidence type="ECO:0000259" key="4">
    <source>
        <dbReference type="PROSITE" id="PS50949"/>
    </source>
</evidence>
<dbReference type="Gene3D" id="1.10.10.10">
    <property type="entry name" value="Winged helix-like DNA-binding domain superfamily/Winged helix DNA-binding domain"/>
    <property type="match status" value="1"/>
</dbReference>
<feature type="domain" description="HTH gntR-type" evidence="4">
    <location>
        <begin position="18"/>
        <end position="85"/>
    </location>
</feature>
<dbReference type="SMART" id="SM00345">
    <property type="entry name" value="HTH_GNTR"/>
    <property type="match status" value="1"/>
</dbReference>
<comment type="caution">
    <text evidence="5">The sequence shown here is derived from an EMBL/GenBank/DDBJ whole genome shotgun (WGS) entry which is preliminary data.</text>
</comment>
<dbReference type="Gene3D" id="1.20.120.530">
    <property type="entry name" value="GntR ligand-binding domain-like"/>
    <property type="match status" value="1"/>
</dbReference>